<proteinExistence type="predicted"/>
<keyword evidence="1" id="KW-1133">Transmembrane helix</keyword>
<feature type="transmembrane region" description="Helical" evidence="1">
    <location>
        <begin position="407"/>
        <end position="425"/>
    </location>
</feature>
<dbReference type="KEGG" id="phao:HF685_03780"/>
<feature type="transmembrane region" description="Helical" evidence="1">
    <location>
        <begin position="571"/>
        <end position="591"/>
    </location>
</feature>
<evidence type="ECO:0008006" key="4">
    <source>
        <dbReference type="Google" id="ProtNLM"/>
    </source>
</evidence>
<gene>
    <name evidence="2" type="ORF">HF685_03780</name>
</gene>
<dbReference type="RefSeq" id="WP_168818360.1">
    <property type="nucleotide sequence ID" value="NZ_CP051217.1"/>
</dbReference>
<accession>A0A6H2DK52</accession>
<reference evidence="2 3" key="1">
    <citation type="submission" date="2020-04" db="EMBL/GenBank/DDBJ databases">
        <title>Genome sequence for Sphingorhabdus sp. strain M1.</title>
        <authorList>
            <person name="Park S.-J."/>
        </authorList>
    </citation>
    <scope>NUCLEOTIDE SEQUENCE [LARGE SCALE GENOMIC DNA]</scope>
    <source>
        <strain evidence="2 3">JK6</strain>
    </source>
</reference>
<evidence type="ECO:0000313" key="3">
    <source>
        <dbReference type="Proteomes" id="UP000501600"/>
    </source>
</evidence>
<protein>
    <recommendedName>
        <fullName evidence="4">SMODS and SLOG-associating 2TM effector domain-containing protein</fullName>
    </recommendedName>
</protein>
<organism evidence="2 3">
    <name type="scientific">Parasphingorhabdus halotolerans</name>
    <dbReference type="NCBI Taxonomy" id="2725558"/>
    <lineage>
        <taxon>Bacteria</taxon>
        <taxon>Pseudomonadati</taxon>
        <taxon>Pseudomonadota</taxon>
        <taxon>Alphaproteobacteria</taxon>
        <taxon>Sphingomonadales</taxon>
        <taxon>Sphingomonadaceae</taxon>
        <taxon>Parasphingorhabdus</taxon>
    </lineage>
</organism>
<keyword evidence="3" id="KW-1185">Reference proteome</keyword>
<dbReference type="EMBL" id="CP051217">
    <property type="protein sequence ID" value="QJB68517.1"/>
    <property type="molecule type" value="Genomic_DNA"/>
</dbReference>
<evidence type="ECO:0000313" key="2">
    <source>
        <dbReference type="EMBL" id="QJB68517.1"/>
    </source>
</evidence>
<evidence type="ECO:0000256" key="1">
    <source>
        <dbReference type="SAM" id="Phobius"/>
    </source>
</evidence>
<dbReference type="AlphaFoldDB" id="A0A6H2DK52"/>
<name>A0A6H2DK52_9SPHN</name>
<keyword evidence="1" id="KW-0472">Membrane</keyword>
<feature type="transmembrane region" description="Helical" evidence="1">
    <location>
        <begin position="535"/>
        <end position="559"/>
    </location>
</feature>
<dbReference type="Proteomes" id="UP000501600">
    <property type="component" value="Chromosome"/>
</dbReference>
<feature type="transmembrane region" description="Helical" evidence="1">
    <location>
        <begin position="381"/>
        <end position="401"/>
    </location>
</feature>
<keyword evidence="1" id="KW-0812">Transmembrane</keyword>
<sequence length="662" mass="72094">MTSPPVPNKFRFSIGVTGHRAAHASFAANNGQVKSVIEKIFGHIDQAVEGAGSSLGPEMLAPTRLHTLMVDGTDQAAAEMALARNWELISPLPFGARLNAAINAMPTNAADARALLSGDQPADTETRKRAEAILSLTGKAKTFELADQDDAIAELYLTKLDAPEDFAKAQAFALESATRAALAGRILIEQSDLIIGVWDGKSTASLGGTGHTIATALDLGAPVIWIDPTEPEGWKILHSPESLAVLQGNSPSRDREAQIQTIVRNVICPQEEPIDRSSAHHGLAALQNGRWYDRSASLTHGYRRIEALFGGGPPFRSIVQTYEKPEDIGKGSGAEILNAARALPGADPLLAGKIEQQAMQNFAWADGISARLSDHYRGGMVVNFLLSSLAIVGGIAYLPLVPADHKWGFALFEFLLLIAIVVITWRGQKYRWHGRWFETRRVAEYFRHSPLLLMMGVARAPGRWPKGTDTSWPEWYVLHALRDIGLPNARISDGYLRSCLSTLLDGHVVPQRDYHFDKAQRLKTVHHNLDRFSELLFKLAIISVAAYLVLKGGSALHLIDAGLLAKLSKTFTLLGVMFPTFGGAIAGIRFFGDFERFAAISEVTAERLEAIAGRIKLLQTAPDDTLSYDQVAELVHATDEVVIAEIENWQAVFSGKHITVPV</sequence>